<dbReference type="Pfam" id="PF00553">
    <property type="entry name" value="CBM_2"/>
    <property type="match status" value="1"/>
</dbReference>
<protein>
    <submittedName>
        <fullName evidence="4">Cellulose-binding domain-containing protein</fullName>
    </submittedName>
</protein>
<dbReference type="PROSITE" id="PS51173">
    <property type="entry name" value="CBM2"/>
    <property type="match status" value="1"/>
</dbReference>
<evidence type="ECO:0000313" key="5">
    <source>
        <dbReference type="Proteomes" id="UP001440984"/>
    </source>
</evidence>
<feature type="compositionally biased region" description="Low complexity" evidence="1">
    <location>
        <begin position="127"/>
        <end position="136"/>
    </location>
</feature>
<dbReference type="Proteomes" id="UP001440984">
    <property type="component" value="Unassembled WGS sequence"/>
</dbReference>
<accession>A0ABV0LST3</accession>
<proteinExistence type="predicted"/>
<dbReference type="EMBL" id="JBDZYD010000020">
    <property type="protein sequence ID" value="MEQ0565361.1"/>
    <property type="molecule type" value="Genomic_DNA"/>
</dbReference>
<feature type="transmembrane region" description="Helical" evidence="2">
    <location>
        <begin position="47"/>
        <end position="67"/>
    </location>
</feature>
<dbReference type="SUPFAM" id="SSF49384">
    <property type="entry name" value="Carbohydrate-binding domain"/>
    <property type="match status" value="1"/>
</dbReference>
<sequence length="263" mass="27520">MAVSPQQESQEVLVEDLWLRTMGEDYVPDSVIRHRLRSGRRAGGNRLRLSLGLAAVVAASGLIAFAATPAPQPSRPASPSPPSLLPEFPERPPRGYPGSVPVPESKPATTTTPAPPPGIPSVPAAPAPASGPRRAASPPPASAVPAVPRAPASLPAVACTVRYVIRDSWPDGFTASVFITNTGRSAFSPWTLTWTFTAGQQITHGWNGEYAQSGSRVTVRAATYNATIAPSGTVEFGFNGSHTSANPRPADFAVNETRCELAN</sequence>
<organism evidence="4 5">
    <name type="scientific">Amycolatopsis melonis</name>
    <dbReference type="NCBI Taxonomy" id="3156488"/>
    <lineage>
        <taxon>Bacteria</taxon>
        <taxon>Bacillati</taxon>
        <taxon>Actinomycetota</taxon>
        <taxon>Actinomycetes</taxon>
        <taxon>Pseudonocardiales</taxon>
        <taxon>Pseudonocardiaceae</taxon>
        <taxon>Amycolatopsis</taxon>
    </lineage>
</organism>
<feature type="region of interest" description="Disordered" evidence="1">
    <location>
        <begin position="69"/>
        <end position="148"/>
    </location>
</feature>
<dbReference type="InterPro" id="IPR012291">
    <property type="entry name" value="CBM2_carb-bd_dom_sf"/>
</dbReference>
<evidence type="ECO:0000256" key="1">
    <source>
        <dbReference type="SAM" id="MobiDB-lite"/>
    </source>
</evidence>
<feature type="compositionally biased region" description="Pro residues" evidence="1">
    <location>
        <begin position="70"/>
        <end position="84"/>
    </location>
</feature>
<reference evidence="4 5" key="1">
    <citation type="submission" date="2024-05" db="EMBL/GenBank/DDBJ databases">
        <authorList>
            <person name="Zhao H."/>
            <person name="Xu Y."/>
            <person name="Lin S."/>
            <person name="Spain J.C."/>
            <person name="Zhou N.-Y."/>
        </authorList>
    </citation>
    <scope>NUCLEOTIDE SEQUENCE [LARGE SCALE GENOMIC DNA]</scope>
    <source>
        <strain evidence="4 5">NEAU-NG30</strain>
    </source>
</reference>
<dbReference type="SMART" id="SM00637">
    <property type="entry name" value="CBD_II"/>
    <property type="match status" value="1"/>
</dbReference>
<dbReference type="Gene3D" id="2.60.40.290">
    <property type="match status" value="1"/>
</dbReference>
<dbReference type="InterPro" id="IPR001919">
    <property type="entry name" value="CBD2"/>
</dbReference>
<keyword evidence="2" id="KW-1133">Transmembrane helix</keyword>
<keyword evidence="2" id="KW-0812">Transmembrane</keyword>
<evidence type="ECO:0000313" key="4">
    <source>
        <dbReference type="EMBL" id="MEQ0565361.1"/>
    </source>
</evidence>
<evidence type="ECO:0000259" key="3">
    <source>
        <dbReference type="PROSITE" id="PS51173"/>
    </source>
</evidence>
<feature type="compositionally biased region" description="Pro residues" evidence="1">
    <location>
        <begin position="113"/>
        <end position="126"/>
    </location>
</feature>
<keyword evidence="5" id="KW-1185">Reference proteome</keyword>
<gene>
    <name evidence="4" type="ORF">ABJI51_40320</name>
</gene>
<evidence type="ECO:0000256" key="2">
    <source>
        <dbReference type="SAM" id="Phobius"/>
    </source>
</evidence>
<name>A0ABV0LST3_9PSEU</name>
<comment type="caution">
    <text evidence="4">The sequence shown here is derived from an EMBL/GenBank/DDBJ whole genome shotgun (WGS) entry which is preliminary data.</text>
</comment>
<keyword evidence="2" id="KW-0472">Membrane</keyword>
<dbReference type="RefSeq" id="WP_348956448.1">
    <property type="nucleotide sequence ID" value="NZ_JBDZYD010000020.1"/>
</dbReference>
<dbReference type="InterPro" id="IPR008965">
    <property type="entry name" value="CBM2/CBM3_carb-bd_dom_sf"/>
</dbReference>
<feature type="domain" description="CBM2" evidence="3">
    <location>
        <begin position="152"/>
        <end position="262"/>
    </location>
</feature>